<feature type="transmembrane region" description="Helical" evidence="1">
    <location>
        <begin position="45"/>
        <end position="70"/>
    </location>
</feature>
<dbReference type="EMBL" id="JABFDB010000001">
    <property type="protein sequence ID" value="NYZ18087.1"/>
    <property type="molecule type" value="Genomic_DNA"/>
</dbReference>
<evidence type="ECO:0000313" key="3">
    <source>
        <dbReference type="Proteomes" id="UP000584642"/>
    </source>
</evidence>
<proteinExistence type="predicted"/>
<feature type="transmembrane region" description="Helical" evidence="1">
    <location>
        <begin position="12"/>
        <end position="33"/>
    </location>
</feature>
<dbReference type="RefSeq" id="WP_180279862.1">
    <property type="nucleotide sequence ID" value="NZ_JABFDB010000001.1"/>
</dbReference>
<protein>
    <submittedName>
        <fullName evidence="2">Uncharacterized protein</fullName>
    </submittedName>
</protein>
<sequence length="120" mass="12526">MATRNFPTTFTAMMAPFLIWAGHFGLVYAVNGIACERGLDGARLLGFPAVPFLVVVATVVALLVTGWILLRCVTGGGPAEHVGSQDPREFARWFTGAGAASSLLAILWVGLPALLVPACG</sequence>
<feature type="transmembrane region" description="Helical" evidence="1">
    <location>
        <begin position="90"/>
        <end position="116"/>
    </location>
</feature>
<dbReference type="Proteomes" id="UP000584642">
    <property type="component" value="Unassembled WGS sequence"/>
</dbReference>
<evidence type="ECO:0000313" key="2">
    <source>
        <dbReference type="EMBL" id="NYZ18087.1"/>
    </source>
</evidence>
<keyword evidence="3" id="KW-1185">Reference proteome</keyword>
<keyword evidence="1" id="KW-0472">Membrane</keyword>
<organism evidence="2 3">
    <name type="scientific">Azospirillum oleiclasticum</name>
    <dbReference type="NCBI Taxonomy" id="2735135"/>
    <lineage>
        <taxon>Bacteria</taxon>
        <taxon>Pseudomonadati</taxon>
        <taxon>Pseudomonadota</taxon>
        <taxon>Alphaproteobacteria</taxon>
        <taxon>Rhodospirillales</taxon>
        <taxon>Azospirillaceae</taxon>
        <taxon>Azospirillum</taxon>
    </lineage>
</organism>
<evidence type="ECO:0000256" key="1">
    <source>
        <dbReference type="SAM" id="Phobius"/>
    </source>
</evidence>
<reference evidence="2 3" key="1">
    <citation type="submission" date="2020-05" db="EMBL/GenBank/DDBJ databases">
        <title>Azospirillum oleiclasticum sp. nov, a nitrogen-fixing and heavy crude oil-emulsifying bacterium isolated from the crude oil of Yumen Oilfield.</title>
        <authorList>
            <person name="Wu D."/>
            <person name="Cai M."/>
            <person name="Zhang X."/>
        </authorList>
    </citation>
    <scope>NUCLEOTIDE SEQUENCE [LARGE SCALE GENOMIC DNA]</scope>
    <source>
        <strain evidence="2 3">ROY-1-1-2</strain>
    </source>
</reference>
<accession>A0ABX2T204</accession>
<gene>
    <name evidence="2" type="ORF">HND93_00060</name>
</gene>
<keyword evidence="1" id="KW-1133">Transmembrane helix</keyword>
<keyword evidence="1" id="KW-0812">Transmembrane</keyword>
<comment type="caution">
    <text evidence="2">The sequence shown here is derived from an EMBL/GenBank/DDBJ whole genome shotgun (WGS) entry which is preliminary data.</text>
</comment>
<name>A0ABX2T204_9PROT</name>